<comment type="caution">
    <text evidence="2">The sequence shown here is derived from an EMBL/GenBank/DDBJ whole genome shotgun (WGS) entry which is preliminary data.</text>
</comment>
<protein>
    <submittedName>
        <fullName evidence="2">FACT complex subunit SSRP1</fullName>
    </submittedName>
</protein>
<feature type="region of interest" description="Disordered" evidence="1">
    <location>
        <begin position="37"/>
        <end position="90"/>
    </location>
</feature>
<proteinExistence type="predicted"/>
<organism evidence="2">
    <name type="scientific">Tanacetum cinerariifolium</name>
    <name type="common">Dalmatian daisy</name>
    <name type="synonym">Chrysanthemum cinerariifolium</name>
    <dbReference type="NCBI Taxonomy" id="118510"/>
    <lineage>
        <taxon>Eukaryota</taxon>
        <taxon>Viridiplantae</taxon>
        <taxon>Streptophyta</taxon>
        <taxon>Embryophyta</taxon>
        <taxon>Tracheophyta</taxon>
        <taxon>Spermatophyta</taxon>
        <taxon>Magnoliopsida</taxon>
        <taxon>eudicotyledons</taxon>
        <taxon>Gunneridae</taxon>
        <taxon>Pentapetalae</taxon>
        <taxon>asterids</taxon>
        <taxon>campanulids</taxon>
        <taxon>Asterales</taxon>
        <taxon>Asteraceae</taxon>
        <taxon>Asteroideae</taxon>
        <taxon>Anthemideae</taxon>
        <taxon>Anthemidinae</taxon>
        <taxon>Tanacetum</taxon>
    </lineage>
</organism>
<reference evidence="2" key="1">
    <citation type="journal article" date="2019" name="Sci. Rep.">
        <title>Draft genome of Tanacetum cinerariifolium, the natural source of mosquito coil.</title>
        <authorList>
            <person name="Yamashiro T."/>
            <person name="Shiraishi A."/>
            <person name="Satake H."/>
            <person name="Nakayama K."/>
        </authorList>
    </citation>
    <scope>NUCLEOTIDE SEQUENCE</scope>
</reference>
<dbReference type="AlphaFoldDB" id="A0A699K1K9"/>
<feature type="compositionally biased region" description="Acidic residues" evidence="1">
    <location>
        <begin position="43"/>
        <end position="72"/>
    </location>
</feature>
<accession>A0A699K1K9</accession>
<dbReference type="EMBL" id="BKCJ010460624">
    <property type="protein sequence ID" value="GFA64284.1"/>
    <property type="molecule type" value="Genomic_DNA"/>
</dbReference>
<sequence>MASCSSNGLKTIQAASGVAAAMQDEVDDVVDPHLERIRNAAGEESDDEAEDFVADNDDDGSPSDDSGGDDSDGSASGGATPMLVDESDIN</sequence>
<evidence type="ECO:0000256" key="1">
    <source>
        <dbReference type="SAM" id="MobiDB-lite"/>
    </source>
</evidence>
<name>A0A699K1K9_TANCI</name>
<gene>
    <name evidence="2" type="ORF">Tci_636256</name>
</gene>
<evidence type="ECO:0000313" key="2">
    <source>
        <dbReference type="EMBL" id="GFA64284.1"/>
    </source>
</evidence>